<sequence length="158" mass="16867">MESPNTGLAPETDVPATPDAPAAAPRLWVERTGTRTYTGRNERGAEVRMGPAEAGAVFTPGELLKIALAGCSGMSADTALSHRLGDDVEVTVEVSGDNYKPDDRYPELHERMVVDLSGLDEATKERLLRVVHRAVEQHCTVGNTLKAGATVDLEITGE</sequence>
<feature type="region of interest" description="Disordered" evidence="1">
    <location>
        <begin position="1"/>
        <end position="44"/>
    </location>
</feature>
<evidence type="ECO:0000313" key="3">
    <source>
        <dbReference type="Proteomes" id="UP000308121"/>
    </source>
</evidence>
<name>A0A7Z8JY29_9CELL</name>
<comment type="caution">
    <text evidence="2">The sequence shown here is derived from an EMBL/GenBank/DDBJ whole genome shotgun (WGS) entry which is preliminary data.</text>
</comment>
<dbReference type="InterPro" id="IPR003718">
    <property type="entry name" value="OsmC/Ohr_fam"/>
</dbReference>
<dbReference type="AlphaFoldDB" id="A0A7Z8JY29"/>
<dbReference type="OrthoDB" id="4703953at2"/>
<evidence type="ECO:0000313" key="2">
    <source>
        <dbReference type="EMBL" id="TKR22844.1"/>
    </source>
</evidence>
<dbReference type="PANTHER" id="PTHR34352">
    <property type="entry name" value="PROTEIN YHFA"/>
    <property type="match status" value="1"/>
</dbReference>
<proteinExistence type="predicted"/>
<dbReference type="Gene3D" id="3.30.300.20">
    <property type="match status" value="1"/>
</dbReference>
<dbReference type="InterPro" id="IPR015946">
    <property type="entry name" value="KH_dom-like_a/b"/>
</dbReference>
<reference evidence="2 3" key="1">
    <citation type="submission" date="2019-05" db="EMBL/GenBank/DDBJ databases">
        <title>Genome sequence of Cellulomonas hominis strain CS1.</title>
        <authorList>
            <person name="Belmont J."/>
            <person name="Maclea K.S."/>
        </authorList>
    </citation>
    <scope>NUCLEOTIDE SEQUENCE [LARGE SCALE GENOMIC DNA]</scope>
    <source>
        <strain evidence="2 3">CS1</strain>
    </source>
</reference>
<dbReference type="PANTHER" id="PTHR34352:SF1">
    <property type="entry name" value="PROTEIN YHFA"/>
    <property type="match status" value="1"/>
</dbReference>
<accession>A0A7Z8JY29</accession>
<dbReference type="SUPFAM" id="SSF82784">
    <property type="entry name" value="OsmC-like"/>
    <property type="match status" value="1"/>
</dbReference>
<dbReference type="RefSeq" id="WP_154730332.1">
    <property type="nucleotide sequence ID" value="NZ_SZYE01000134.1"/>
</dbReference>
<dbReference type="Proteomes" id="UP000308121">
    <property type="component" value="Unassembled WGS sequence"/>
</dbReference>
<dbReference type="InterPro" id="IPR036102">
    <property type="entry name" value="OsmC/Ohrsf"/>
</dbReference>
<evidence type="ECO:0000256" key="1">
    <source>
        <dbReference type="SAM" id="MobiDB-lite"/>
    </source>
</evidence>
<dbReference type="Pfam" id="PF02566">
    <property type="entry name" value="OsmC"/>
    <property type="match status" value="1"/>
</dbReference>
<dbReference type="EMBL" id="SZYE01000134">
    <property type="protein sequence ID" value="TKR22844.1"/>
    <property type="molecule type" value="Genomic_DNA"/>
</dbReference>
<feature type="compositionally biased region" description="Low complexity" evidence="1">
    <location>
        <begin position="9"/>
        <end position="25"/>
    </location>
</feature>
<organism evidence="2 3">
    <name type="scientific">Cellulomonas hominis</name>
    <dbReference type="NCBI Taxonomy" id="156981"/>
    <lineage>
        <taxon>Bacteria</taxon>
        <taxon>Bacillati</taxon>
        <taxon>Actinomycetota</taxon>
        <taxon>Actinomycetes</taxon>
        <taxon>Micrococcales</taxon>
        <taxon>Cellulomonadaceae</taxon>
        <taxon>Cellulomonas</taxon>
    </lineage>
</organism>
<gene>
    <name evidence="2" type="ORF">FA014_14305</name>
</gene>
<protein>
    <submittedName>
        <fullName evidence="2">OsmC family protein</fullName>
    </submittedName>
</protein>